<feature type="region of interest" description="Disordered" evidence="4">
    <location>
        <begin position="129"/>
        <end position="219"/>
    </location>
</feature>
<dbReference type="Pfam" id="PF12796">
    <property type="entry name" value="Ank_2"/>
    <property type="match status" value="3"/>
</dbReference>
<dbReference type="Gene3D" id="1.25.40.20">
    <property type="entry name" value="Ankyrin repeat-containing domain"/>
    <property type="match status" value="5"/>
</dbReference>
<evidence type="ECO:0000313" key="5">
    <source>
        <dbReference type="EMBL" id="KAL1870257.1"/>
    </source>
</evidence>
<dbReference type="SMART" id="SM00248">
    <property type="entry name" value="ANK"/>
    <property type="match status" value="10"/>
</dbReference>
<sequence>MSSIECLPNELVAFVASHLSIPRDLSSFARTSRKFYGTVNPILYREAVNSFIHSPLVWAATNGIAGTLEKLFDAGADPNLYFFDSTSNEKWKTGIAAARAKSAAQNGADPVCGGLAVASADKDHVQNIATGSPTVWSPATADSHAGSSGLSGQSGSWGRSSAEESDVSTTHHTPEIDLYSGPDLHVNPGGDTMEAEIDHLHFGPPPLDSPEPSSDREPLPVWDAISRVSTSDTGTEDSWLNGDADFDDYPYFDDELLNTEQTVQRAFTLLHLAARAGNDETVLVLLNHGARIDCASRNLCDCRHAAGLLNATESPGTQQSPEPSWTPLHIAICHSHITTAKLLLSRGASCMMETEPIPDSGLSTPPDWQNYGSTALHHAAASGHVELVRFLVDGGYQTDLEVRDARTLTPFYYAYAHDQWDSTAPALLDMGANINVDIDFFQPYCTITPLAEACRLGRFEIAQRLMTLGADTAQGFFASGSGHRKGLSPLHLCCMPSARSPNISLPAEGIYELGDKALQRMQTMKMLIVRGNPVHETNCSGETPLITAAQNRVVAAVKALIEAGADVNARNSVGKNVLMVALLGSPEAARTGDMFPGWGLSSLAAVTSILHELISAGARIEDVDPRGNNILHVALESGASYHRADILRSLLNYPAARKLVWNPNADGYPAFVLALGKGTLDNLDRFNILIRQSHPWRKASAEELMSWLRFALSSCGAGTERAVVHAILDLDIDGQIRSDPDMVFQLLREAKPGSTALAKALVLRGLLRPSREVATTLLPLALERHDGQLALHLLGCGADVNWTGGDKPSPLSLAIRDYEALDEISKVEILEVVQALLACGADIHRGRPSERPLDVAIDQVSHDLVARLLEGQPLGSDPRAAGAFYLHRALRRMLQGPLPLMERHHCFILILHTLIRQGADVAEIDDTGETPLSLFVQIMDTWNTTQWVATAFGSASFLSTLFLSGVDINRKTGGLSIASRLEDMGRRGILRQRLHGWPIRVKVVAQTDGTKQLVVSPYGIPS</sequence>
<accession>A0ABR3X2X8</accession>
<comment type="caution">
    <text evidence="5">The sequence shown here is derived from an EMBL/GenBank/DDBJ whole genome shotgun (WGS) entry which is preliminary data.</text>
</comment>
<evidence type="ECO:0000256" key="4">
    <source>
        <dbReference type="SAM" id="MobiDB-lite"/>
    </source>
</evidence>
<evidence type="ECO:0000256" key="3">
    <source>
        <dbReference type="PROSITE-ProRule" id="PRU00023"/>
    </source>
</evidence>
<dbReference type="SUPFAM" id="SSF48403">
    <property type="entry name" value="Ankyrin repeat"/>
    <property type="match status" value="2"/>
</dbReference>
<feature type="compositionally biased region" description="Low complexity" evidence="4">
    <location>
        <begin position="143"/>
        <end position="160"/>
    </location>
</feature>
<gene>
    <name evidence="5" type="ORF">VTK73DRAFT_2776</name>
</gene>
<evidence type="ECO:0000256" key="2">
    <source>
        <dbReference type="ARBA" id="ARBA00023043"/>
    </source>
</evidence>
<keyword evidence="6" id="KW-1185">Reference proteome</keyword>
<dbReference type="PANTHER" id="PTHR24198">
    <property type="entry name" value="ANKYRIN REPEAT AND PROTEIN KINASE DOMAIN-CONTAINING PROTEIN"/>
    <property type="match status" value="1"/>
</dbReference>
<dbReference type="PROSITE" id="PS50297">
    <property type="entry name" value="ANK_REP_REGION"/>
    <property type="match status" value="4"/>
</dbReference>
<evidence type="ECO:0000256" key="1">
    <source>
        <dbReference type="ARBA" id="ARBA00022737"/>
    </source>
</evidence>
<feature type="repeat" description="ANK" evidence="3">
    <location>
        <begin position="540"/>
        <end position="572"/>
    </location>
</feature>
<keyword evidence="2 3" id="KW-0040">ANK repeat</keyword>
<dbReference type="CDD" id="cd09917">
    <property type="entry name" value="F-box_SF"/>
    <property type="match status" value="1"/>
</dbReference>
<name>A0ABR3X2X8_9PEZI</name>
<evidence type="ECO:0008006" key="7">
    <source>
        <dbReference type="Google" id="ProtNLM"/>
    </source>
</evidence>
<reference evidence="5 6" key="1">
    <citation type="journal article" date="2024" name="Commun. Biol.">
        <title>Comparative genomic analysis of thermophilic fungi reveals convergent evolutionary adaptations and gene losses.</title>
        <authorList>
            <person name="Steindorff A.S."/>
            <person name="Aguilar-Pontes M.V."/>
            <person name="Robinson A.J."/>
            <person name="Andreopoulos B."/>
            <person name="LaButti K."/>
            <person name="Kuo A."/>
            <person name="Mondo S."/>
            <person name="Riley R."/>
            <person name="Otillar R."/>
            <person name="Haridas S."/>
            <person name="Lipzen A."/>
            <person name="Grimwood J."/>
            <person name="Schmutz J."/>
            <person name="Clum A."/>
            <person name="Reid I.D."/>
            <person name="Moisan M.C."/>
            <person name="Butler G."/>
            <person name="Nguyen T.T.M."/>
            <person name="Dewar K."/>
            <person name="Conant G."/>
            <person name="Drula E."/>
            <person name="Henrissat B."/>
            <person name="Hansel C."/>
            <person name="Singer S."/>
            <person name="Hutchinson M.I."/>
            <person name="de Vries R.P."/>
            <person name="Natvig D.O."/>
            <person name="Powell A.J."/>
            <person name="Tsang A."/>
            <person name="Grigoriev I.V."/>
        </authorList>
    </citation>
    <scope>NUCLEOTIDE SEQUENCE [LARGE SCALE GENOMIC DNA]</scope>
    <source>
        <strain evidence="5 6">ATCC 24622</strain>
    </source>
</reference>
<proteinExistence type="predicted"/>
<organism evidence="5 6">
    <name type="scientific">Phialemonium thermophilum</name>
    <dbReference type="NCBI Taxonomy" id="223376"/>
    <lineage>
        <taxon>Eukaryota</taxon>
        <taxon>Fungi</taxon>
        <taxon>Dikarya</taxon>
        <taxon>Ascomycota</taxon>
        <taxon>Pezizomycotina</taxon>
        <taxon>Sordariomycetes</taxon>
        <taxon>Sordariomycetidae</taxon>
        <taxon>Cephalothecales</taxon>
        <taxon>Cephalothecaceae</taxon>
        <taxon>Phialemonium</taxon>
    </lineage>
</organism>
<evidence type="ECO:0000313" key="6">
    <source>
        <dbReference type="Proteomes" id="UP001586593"/>
    </source>
</evidence>
<feature type="repeat" description="ANK" evidence="3">
    <location>
        <begin position="265"/>
        <end position="297"/>
    </location>
</feature>
<dbReference type="PROSITE" id="PS50088">
    <property type="entry name" value="ANK_REPEAT"/>
    <property type="match status" value="4"/>
</dbReference>
<dbReference type="InterPro" id="IPR036770">
    <property type="entry name" value="Ankyrin_rpt-contain_sf"/>
</dbReference>
<dbReference type="Proteomes" id="UP001586593">
    <property type="component" value="Unassembled WGS sequence"/>
</dbReference>
<feature type="repeat" description="ANK" evidence="3">
    <location>
        <begin position="323"/>
        <end position="355"/>
    </location>
</feature>
<dbReference type="PRINTS" id="PR01415">
    <property type="entry name" value="ANKYRIN"/>
</dbReference>
<keyword evidence="1" id="KW-0677">Repeat</keyword>
<dbReference type="PANTHER" id="PTHR24198:SF165">
    <property type="entry name" value="ANKYRIN REPEAT-CONTAINING PROTEIN-RELATED"/>
    <property type="match status" value="1"/>
</dbReference>
<dbReference type="EMBL" id="JAZHXJ010000180">
    <property type="protein sequence ID" value="KAL1870257.1"/>
    <property type="molecule type" value="Genomic_DNA"/>
</dbReference>
<dbReference type="InterPro" id="IPR002110">
    <property type="entry name" value="Ankyrin_rpt"/>
</dbReference>
<protein>
    <recommendedName>
        <fullName evidence="7">F-box domain-containing protein</fullName>
    </recommendedName>
</protein>
<feature type="repeat" description="ANK" evidence="3">
    <location>
        <begin position="371"/>
        <end position="403"/>
    </location>
</feature>